<evidence type="ECO:0000256" key="3">
    <source>
        <dbReference type="PIRSR" id="PIRSR610972-2"/>
    </source>
</evidence>
<evidence type="ECO:0000256" key="1">
    <source>
        <dbReference type="ARBA" id="ARBA00006171"/>
    </source>
</evidence>
<evidence type="ECO:0000256" key="4">
    <source>
        <dbReference type="PIRSR" id="PIRSR610972-3"/>
    </source>
</evidence>
<keyword evidence="4" id="KW-0460">Magnesium</keyword>
<feature type="binding site" evidence="3">
    <location>
        <begin position="47"/>
        <end position="52"/>
    </location>
    <ligand>
        <name>substrate</name>
    </ligand>
</feature>
<dbReference type="InterPro" id="IPR010976">
    <property type="entry name" value="B-phosphoglucomutase_hydrolase"/>
</dbReference>
<dbReference type="GO" id="GO:0050308">
    <property type="term" value="F:sugar-phosphatase activity"/>
    <property type="evidence" value="ECO:0007669"/>
    <property type="project" value="TreeGrafter"/>
</dbReference>
<reference evidence="6 7" key="1">
    <citation type="submission" date="2019-09" db="EMBL/GenBank/DDBJ databases">
        <title>NBRP : Genome information of microbial organism related human and environment.</title>
        <authorList>
            <person name="Hattori M."/>
            <person name="Oshima K."/>
            <person name="Inaba H."/>
            <person name="Suda W."/>
            <person name="Sakamoto M."/>
            <person name="Iino T."/>
            <person name="Kitahara M."/>
            <person name="Oshida Y."/>
            <person name="Iida T."/>
            <person name="Kudo T."/>
            <person name="Itoh T."/>
            <person name="Ohkuma M."/>
        </authorList>
    </citation>
    <scope>NUCLEOTIDE SEQUENCE [LARGE SCALE GENOMIC DNA]</scope>
    <source>
        <strain evidence="6 7">Q-1</strain>
    </source>
</reference>
<feature type="site" description="Important for catalytic activity and assists the phosphoryl transfer reaction to Asp8 by balancing charge and orienting the reacting groups" evidence="5">
    <location>
        <position position="117"/>
    </location>
</feature>
<dbReference type="InterPro" id="IPR023198">
    <property type="entry name" value="PGP-like_dom2"/>
</dbReference>
<proteinExistence type="inferred from homology"/>
<dbReference type="PANTHER" id="PTHR43481">
    <property type="entry name" value="FRUCTOSE-1-PHOSPHATE PHOSPHATASE"/>
    <property type="match status" value="1"/>
</dbReference>
<keyword evidence="4" id="KW-0479">Metal-binding</keyword>
<gene>
    <name evidence="6" type="ORF">JCM17846_10470</name>
</gene>
<feature type="binding site" evidence="3">
    <location>
        <position position="55"/>
    </location>
    <ligand>
        <name>substrate</name>
    </ligand>
</feature>
<accession>A0A5A7N6U4</accession>
<keyword evidence="7" id="KW-1185">Reference proteome</keyword>
<feature type="binding site" evidence="4">
    <location>
        <position position="12"/>
    </location>
    <ligand>
        <name>Mg(2+)</name>
        <dbReference type="ChEBI" id="CHEBI:18420"/>
    </ligand>
</feature>
<feature type="binding site" evidence="3">
    <location>
        <position position="28"/>
    </location>
    <ligand>
        <name>substrate</name>
    </ligand>
</feature>
<evidence type="ECO:0000313" key="6">
    <source>
        <dbReference type="EMBL" id="GER03365.1"/>
    </source>
</evidence>
<dbReference type="InterPro" id="IPR006439">
    <property type="entry name" value="HAD-SF_hydro_IA"/>
</dbReference>
<dbReference type="RefSeq" id="WP_042082976.1">
    <property type="nucleotide sequence ID" value="NZ_BKCN01000003.1"/>
</dbReference>
<dbReference type="SFLD" id="SFLDS00003">
    <property type="entry name" value="Haloacid_Dehalogenase"/>
    <property type="match status" value="1"/>
</dbReference>
<dbReference type="GO" id="GO:0008801">
    <property type="term" value="F:beta-phosphoglucomutase activity"/>
    <property type="evidence" value="ECO:0007669"/>
    <property type="project" value="InterPro"/>
</dbReference>
<sequence length="217" mass="23457">MIKRIFKAVLFDLDGVLADSAMEHFKAWKKLADDLGIAFDIDINERLKGVSRMASLDILLEKASRSYTNAEKIQLADRKNGYYRTIIEQLSPDALLPGARDALLACRDMGLQTALASASRNAPTLIERLQISDLIDYIADAGAARHSKPAPDIFLMAAKGVSCDPQACLALDDAKAGVQSAKAAGCFVIGVGDRETLDEADAIIPNIAAFRPADYCR</sequence>
<dbReference type="NCBIfam" id="TIGR01990">
    <property type="entry name" value="bPGM"/>
    <property type="match status" value="1"/>
</dbReference>
<protein>
    <submittedName>
        <fullName evidence="6">Beta-phosphoglucomutase</fullName>
    </submittedName>
</protein>
<dbReference type="InterPro" id="IPR023214">
    <property type="entry name" value="HAD_sf"/>
</dbReference>
<feature type="binding site" evidence="3">
    <location>
        <begin position="117"/>
        <end position="121"/>
    </location>
    <ligand>
        <name>substrate</name>
    </ligand>
</feature>
<dbReference type="SUPFAM" id="SSF56784">
    <property type="entry name" value="HAD-like"/>
    <property type="match status" value="1"/>
</dbReference>
<feature type="binding site" evidence="4">
    <location>
        <position position="14"/>
    </location>
    <ligand>
        <name>Mg(2+)</name>
        <dbReference type="ChEBI" id="CHEBI:18420"/>
    </ligand>
</feature>
<dbReference type="AlphaFoldDB" id="A0A5A7N6U4"/>
<comment type="caution">
    <text evidence="6">The sequence shown here is derived from an EMBL/GenBank/DDBJ whole genome shotgun (WGS) entry which is preliminary data.</text>
</comment>
<feature type="active site" description="Nucleophile" evidence="2">
    <location>
        <position position="12"/>
    </location>
</feature>
<feature type="binding site" evidence="4">
    <location>
        <position position="173"/>
    </location>
    <ligand>
        <name>Mg(2+)</name>
        <dbReference type="ChEBI" id="CHEBI:18420"/>
    </ligand>
</feature>
<evidence type="ECO:0000256" key="2">
    <source>
        <dbReference type="PIRSR" id="PIRSR610972-1"/>
    </source>
</evidence>
<dbReference type="GO" id="GO:0000287">
    <property type="term" value="F:magnesium ion binding"/>
    <property type="evidence" value="ECO:0007669"/>
    <property type="project" value="InterPro"/>
</dbReference>
<dbReference type="InterPro" id="IPR010972">
    <property type="entry name" value="Beta-PGM"/>
</dbReference>
<evidence type="ECO:0000313" key="7">
    <source>
        <dbReference type="Proteomes" id="UP000324996"/>
    </source>
</evidence>
<feature type="site" description="Important for catalytic activity and assists the phosphoryl transfer reaction to Asp8 by balancing charge and orienting the reacting groups" evidence="5">
    <location>
        <position position="148"/>
    </location>
</feature>
<dbReference type="Pfam" id="PF00702">
    <property type="entry name" value="Hydrolase"/>
    <property type="match status" value="1"/>
</dbReference>
<comment type="cofactor">
    <cofactor evidence="4">
        <name>Mg(2+)</name>
        <dbReference type="ChEBI" id="CHEBI:18420"/>
    </cofactor>
    <text evidence="4">Binds 2 magnesium ions per subunit.</text>
</comment>
<dbReference type="SFLD" id="SFLDG01135">
    <property type="entry name" value="C1.5.6:_HAD__Beta-PGM__Phospha"/>
    <property type="match status" value="1"/>
</dbReference>
<dbReference type="InterPro" id="IPR051806">
    <property type="entry name" value="HAD-like_SPP"/>
</dbReference>
<dbReference type="Proteomes" id="UP000324996">
    <property type="component" value="Unassembled WGS sequence"/>
</dbReference>
<dbReference type="InterPro" id="IPR036412">
    <property type="entry name" value="HAD-like_sf"/>
</dbReference>
<feature type="binding site" evidence="3">
    <location>
        <position position="148"/>
    </location>
    <ligand>
        <name>substrate</name>
    </ligand>
</feature>
<dbReference type="SFLD" id="SFLDG01129">
    <property type="entry name" value="C1.5:_HAD__Beta-PGM__Phosphata"/>
    <property type="match status" value="1"/>
</dbReference>
<feature type="binding site" evidence="3">
    <location>
        <position position="79"/>
    </location>
    <ligand>
        <name>substrate</name>
    </ligand>
</feature>
<dbReference type="Gene3D" id="3.40.50.1000">
    <property type="entry name" value="HAD superfamily/HAD-like"/>
    <property type="match status" value="1"/>
</dbReference>
<organism evidence="6 7">
    <name type="scientific">Iodidimonas nitroreducens</name>
    <dbReference type="NCBI Taxonomy" id="1236968"/>
    <lineage>
        <taxon>Bacteria</taxon>
        <taxon>Pseudomonadati</taxon>
        <taxon>Pseudomonadota</taxon>
        <taxon>Alphaproteobacteria</taxon>
        <taxon>Iodidimonadales</taxon>
        <taxon>Iodidimonadaceae</taxon>
        <taxon>Iodidimonas</taxon>
    </lineage>
</organism>
<dbReference type="GO" id="GO:0005975">
    <property type="term" value="P:carbohydrate metabolic process"/>
    <property type="evidence" value="ECO:0007669"/>
    <property type="project" value="InterPro"/>
</dbReference>
<dbReference type="CDD" id="cd02598">
    <property type="entry name" value="HAD_BPGM"/>
    <property type="match status" value="1"/>
</dbReference>
<name>A0A5A7N6U4_9PROT</name>
<evidence type="ECO:0000256" key="5">
    <source>
        <dbReference type="PIRSR" id="PIRSR610972-4"/>
    </source>
</evidence>
<comment type="similarity">
    <text evidence="1">Belongs to the HAD-like hydrolase superfamily. CbbY/CbbZ/Gph/YieH family.</text>
</comment>
<dbReference type="NCBIfam" id="TIGR01509">
    <property type="entry name" value="HAD-SF-IA-v3"/>
    <property type="match status" value="1"/>
</dbReference>
<dbReference type="PANTHER" id="PTHR43481:SF4">
    <property type="entry name" value="GLYCEROL-1-PHOSPHATE PHOSPHOHYDROLASE 1-RELATED"/>
    <property type="match status" value="1"/>
</dbReference>
<feature type="active site" description="Proton donor/acceptor" evidence="2">
    <location>
        <position position="14"/>
    </location>
</feature>
<dbReference type="EMBL" id="BKCN01000003">
    <property type="protein sequence ID" value="GER03365.1"/>
    <property type="molecule type" value="Genomic_DNA"/>
</dbReference>
<dbReference type="Gene3D" id="1.10.150.240">
    <property type="entry name" value="Putative phosphatase, domain 2"/>
    <property type="match status" value="1"/>
</dbReference>
<dbReference type="NCBIfam" id="TIGR02009">
    <property type="entry name" value="PGMB-YQAB-SF"/>
    <property type="match status" value="1"/>
</dbReference>
<feature type="binding site" evidence="3">
    <location>
        <begin position="12"/>
        <end position="14"/>
    </location>
    <ligand>
        <name>substrate</name>
    </ligand>
</feature>